<dbReference type="NCBIfam" id="NF008183">
    <property type="entry name" value="PRK10933.1"/>
    <property type="match status" value="1"/>
</dbReference>
<dbReference type="KEGG" id="hsn:DV733_05720"/>
<keyword evidence="6" id="KW-1185">Reference proteome</keyword>
<dbReference type="GO" id="GO:0009313">
    <property type="term" value="P:oligosaccharide catabolic process"/>
    <property type="evidence" value="ECO:0007669"/>
    <property type="project" value="TreeGrafter"/>
</dbReference>
<accession>A0A4D6HCJ2</accession>
<dbReference type="InterPro" id="IPR006047">
    <property type="entry name" value="GH13_cat_dom"/>
</dbReference>
<keyword evidence="2" id="KW-0378">Hydrolase</keyword>
<dbReference type="PANTHER" id="PTHR10357:SF184">
    <property type="entry name" value="OLIGO-1,6-GLUCOSIDASE 1"/>
    <property type="match status" value="1"/>
</dbReference>
<dbReference type="STRING" id="1457250.GCA_000755225_03459"/>
<dbReference type="Gene3D" id="3.20.20.80">
    <property type="entry name" value="Glycosidases"/>
    <property type="match status" value="1"/>
</dbReference>
<dbReference type="AlphaFoldDB" id="A0A4D6HCJ2"/>
<evidence type="ECO:0000259" key="4">
    <source>
        <dbReference type="SMART" id="SM00642"/>
    </source>
</evidence>
<dbReference type="SUPFAM" id="SSF51445">
    <property type="entry name" value="(Trans)glycosidases"/>
    <property type="match status" value="1"/>
</dbReference>
<comment type="similarity">
    <text evidence="1">Belongs to the glycosyl hydrolase 13 family.</text>
</comment>
<proteinExistence type="inferred from homology"/>
<evidence type="ECO:0000313" key="5">
    <source>
        <dbReference type="EMBL" id="QCC50772.1"/>
    </source>
</evidence>
<dbReference type="InterPro" id="IPR045857">
    <property type="entry name" value="O16G_dom_2"/>
</dbReference>
<keyword evidence="3" id="KW-0326">Glycosidase</keyword>
<dbReference type="GO" id="GO:0004556">
    <property type="term" value="F:alpha-amylase activity"/>
    <property type="evidence" value="ECO:0007669"/>
    <property type="project" value="TreeGrafter"/>
</dbReference>
<dbReference type="FunFam" id="3.90.400.10:FF:000002">
    <property type="entry name" value="Sucrose isomerase"/>
    <property type="match status" value="1"/>
</dbReference>
<evidence type="ECO:0000256" key="1">
    <source>
        <dbReference type="ARBA" id="ARBA00008061"/>
    </source>
</evidence>
<gene>
    <name evidence="5" type="ORF">DV733_05720</name>
</gene>
<dbReference type="OrthoDB" id="18347at2157"/>
<dbReference type="GeneID" id="39847343"/>
<dbReference type="InterPro" id="IPR013780">
    <property type="entry name" value="Glyco_hydro_b"/>
</dbReference>
<evidence type="ECO:0000256" key="2">
    <source>
        <dbReference type="ARBA" id="ARBA00022801"/>
    </source>
</evidence>
<evidence type="ECO:0000313" key="6">
    <source>
        <dbReference type="Proteomes" id="UP000296706"/>
    </source>
</evidence>
<dbReference type="FunFam" id="3.20.20.80:FF:000064">
    <property type="entry name" value="Oligo-1,6-glucosidase"/>
    <property type="match status" value="2"/>
</dbReference>
<dbReference type="PANTHER" id="PTHR10357">
    <property type="entry name" value="ALPHA-AMYLASE FAMILY MEMBER"/>
    <property type="match status" value="1"/>
</dbReference>
<dbReference type="CDD" id="cd11333">
    <property type="entry name" value="AmyAc_SI_OligoGlu_DGase"/>
    <property type="match status" value="1"/>
</dbReference>
<dbReference type="Gene3D" id="2.60.40.1180">
    <property type="entry name" value="Golgi alpha-mannosidase II"/>
    <property type="match status" value="1"/>
</dbReference>
<name>A0A4D6HCJ2_9EURY</name>
<dbReference type="Proteomes" id="UP000296706">
    <property type="component" value="Chromosome"/>
</dbReference>
<dbReference type="InterPro" id="IPR017853">
    <property type="entry name" value="GH"/>
</dbReference>
<dbReference type="Pfam" id="PF00128">
    <property type="entry name" value="Alpha-amylase"/>
    <property type="match status" value="1"/>
</dbReference>
<sequence length="586" mass="68037">MATEPDSGTRPTDLVPEEERAWWKEGFVYQIYPRSFNDSNGDGIGDIRGIIQKLDYLDDLGVDVVWLNPVYDSPQVDGGYDIRDYRAIHDEYGCMDDWEELLEGMHDRDMRLIMDLVVNHTSDEHEWFAKSKRGEDGYDDYYWWRSTGGGLPNNWTSSFGGPAWTYDVDRGQYYLHLFHSKQPDLNWENPEVRGDVYDMVDWWLSKGIDGFRMDVINLISKNPELPDGHPGGWTGMEHHTNGPRVHDYLDELHDETYGNYDAMTVGECIDADPERAKRFCHPDNGGMSMVFHYEHMMLDFRSDGGWWEVGDWSVGDLRDVISRWQRELEDSEAWNTIFLGTHDWPRIVSRWGDAQHYRRESAKLLATFLFTLQGTPYLLQGDEIGMTNFPFERIDQIRDAETRGRIRFILDDARSRSLTELERVALEDEGFQRVKDIVRYRCRDNARTPVQWSDDAQAGFTDGEPWLAVNPNHTEINVEAAREDPDSVWHHYRDLIDLRSDSDLLVYGEYGLLVPHHDRVWAYERTLGEQRAVVVLNWSSESATVGGLDLGPEPSLVLDTHDRTNGDGHAEPLELDPWEARVYRTQ</sequence>
<protein>
    <submittedName>
        <fullName evidence="5">Alpha-glucosidase</fullName>
    </submittedName>
</protein>
<dbReference type="EMBL" id="CP031310">
    <property type="protein sequence ID" value="QCC50772.1"/>
    <property type="molecule type" value="Genomic_DNA"/>
</dbReference>
<dbReference type="Gene3D" id="3.90.400.10">
    <property type="entry name" value="Oligo-1,6-glucosidase, Domain 2"/>
    <property type="match status" value="1"/>
</dbReference>
<dbReference type="RefSeq" id="WP_049994216.1">
    <property type="nucleotide sequence ID" value="NZ_CP031310.1"/>
</dbReference>
<evidence type="ECO:0000256" key="3">
    <source>
        <dbReference type="ARBA" id="ARBA00023295"/>
    </source>
</evidence>
<dbReference type="SUPFAM" id="SSF51011">
    <property type="entry name" value="Glycosyl hydrolase domain"/>
    <property type="match status" value="1"/>
</dbReference>
<organism evidence="5 6">
    <name type="scientific">Halapricum salinum</name>
    <dbReference type="NCBI Taxonomy" id="1457250"/>
    <lineage>
        <taxon>Archaea</taxon>
        <taxon>Methanobacteriati</taxon>
        <taxon>Methanobacteriota</taxon>
        <taxon>Stenosarchaea group</taxon>
        <taxon>Halobacteria</taxon>
        <taxon>Halobacteriales</taxon>
        <taxon>Haloarculaceae</taxon>
        <taxon>Halapricum</taxon>
    </lineage>
</organism>
<feature type="domain" description="Glycosyl hydrolase family 13 catalytic" evidence="4">
    <location>
        <begin position="30"/>
        <end position="414"/>
    </location>
</feature>
<dbReference type="SMART" id="SM00642">
    <property type="entry name" value="Aamy"/>
    <property type="match status" value="1"/>
</dbReference>
<reference evidence="5 6" key="1">
    <citation type="journal article" date="2019" name="Nat. Commun.">
        <title>A new type of DNA phosphorothioation-based antiviral system in archaea.</title>
        <authorList>
            <person name="Xiong L."/>
            <person name="Liu S."/>
            <person name="Chen S."/>
            <person name="Xiao Y."/>
            <person name="Zhu B."/>
            <person name="Gao Y."/>
            <person name="Zhang Y."/>
            <person name="Chen B."/>
            <person name="Luo J."/>
            <person name="Deng Z."/>
            <person name="Chen X."/>
            <person name="Wang L."/>
            <person name="Chen S."/>
        </authorList>
    </citation>
    <scope>NUCLEOTIDE SEQUENCE [LARGE SCALE GENOMIC DNA]</scope>
    <source>
        <strain evidence="5 6">CBA1105</strain>
    </source>
</reference>